<keyword evidence="3" id="KW-1185">Reference proteome</keyword>
<evidence type="ECO:0000313" key="2">
    <source>
        <dbReference type="EMBL" id="KAK4039545.1"/>
    </source>
</evidence>
<dbReference type="Proteomes" id="UP001303115">
    <property type="component" value="Unassembled WGS sequence"/>
</dbReference>
<feature type="region of interest" description="Disordered" evidence="1">
    <location>
        <begin position="195"/>
        <end position="214"/>
    </location>
</feature>
<protein>
    <submittedName>
        <fullName evidence="2">Uncharacterized protein</fullName>
    </submittedName>
</protein>
<organism evidence="2 3">
    <name type="scientific">Parachaetomium inaequale</name>
    <dbReference type="NCBI Taxonomy" id="2588326"/>
    <lineage>
        <taxon>Eukaryota</taxon>
        <taxon>Fungi</taxon>
        <taxon>Dikarya</taxon>
        <taxon>Ascomycota</taxon>
        <taxon>Pezizomycotina</taxon>
        <taxon>Sordariomycetes</taxon>
        <taxon>Sordariomycetidae</taxon>
        <taxon>Sordariales</taxon>
        <taxon>Chaetomiaceae</taxon>
        <taxon>Parachaetomium</taxon>
    </lineage>
</organism>
<name>A0AAN6SRF6_9PEZI</name>
<comment type="caution">
    <text evidence="2">The sequence shown here is derived from an EMBL/GenBank/DDBJ whole genome shotgun (WGS) entry which is preliminary data.</text>
</comment>
<proteinExistence type="predicted"/>
<evidence type="ECO:0000256" key="1">
    <source>
        <dbReference type="SAM" id="MobiDB-lite"/>
    </source>
</evidence>
<accession>A0AAN6SRF6</accession>
<dbReference type="EMBL" id="MU854398">
    <property type="protein sequence ID" value="KAK4039545.1"/>
    <property type="molecule type" value="Genomic_DNA"/>
</dbReference>
<reference evidence="3" key="1">
    <citation type="journal article" date="2023" name="Mol. Phylogenet. Evol.">
        <title>Genome-scale phylogeny and comparative genomics of the fungal order Sordariales.</title>
        <authorList>
            <person name="Hensen N."/>
            <person name="Bonometti L."/>
            <person name="Westerberg I."/>
            <person name="Brannstrom I.O."/>
            <person name="Guillou S."/>
            <person name="Cros-Aarteil S."/>
            <person name="Calhoun S."/>
            <person name="Haridas S."/>
            <person name="Kuo A."/>
            <person name="Mondo S."/>
            <person name="Pangilinan J."/>
            <person name="Riley R."/>
            <person name="LaButti K."/>
            <person name="Andreopoulos B."/>
            <person name="Lipzen A."/>
            <person name="Chen C."/>
            <person name="Yan M."/>
            <person name="Daum C."/>
            <person name="Ng V."/>
            <person name="Clum A."/>
            <person name="Steindorff A."/>
            <person name="Ohm R.A."/>
            <person name="Martin F."/>
            <person name="Silar P."/>
            <person name="Natvig D.O."/>
            <person name="Lalanne C."/>
            <person name="Gautier V."/>
            <person name="Ament-Velasquez S.L."/>
            <person name="Kruys A."/>
            <person name="Hutchinson M.I."/>
            <person name="Powell A.J."/>
            <person name="Barry K."/>
            <person name="Miller A.N."/>
            <person name="Grigoriev I.V."/>
            <person name="Debuchy R."/>
            <person name="Gladieux P."/>
            <person name="Hiltunen Thoren M."/>
            <person name="Johannesson H."/>
        </authorList>
    </citation>
    <scope>NUCLEOTIDE SEQUENCE [LARGE SCALE GENOMIC DNA]</scope>
    <source>
        <strain evidence="3">CBS 284.82</strain>
    </source>
</reference>
<gene>
    <name evidence="2" type="ORF">C8A01DRAFT_16496</name>
</gene>
<evidence type="ECO:0000313" key="3">
    <source>
        <dbReference type="Proteomes" id="UP001303115"/>
    </source>
</evidence>
<dbReference type="AlphaFoldDB" id="A0AAN6SRF6"/>
<sequence length="519" mass="56301">MTQTCEVPNALPIEIQHSALLQLLANSLVLSQTAPYLSCYDVLNLAATARAFRFLVYHTPNVFRRLELGNVKTAQFDIDAVDRGGETWRNVQLDENLTEDDFYSGPLRGIFSNLRRADILRDVQVLSLDGLSVTAELVHDILIDPSFSVRILSLRGVKNLNERKLRGALQYACRESRPEGTPRLKGLYVFGPQDATPASAPREDSRSPSPTSPAAVAAAWNTRSQKALTAALAEEPEAWYARRGDQFPNRISSEWASTLVACAGVISFDSVLCTGPRHFNSPAWGTVNIEALDAAASSAAPSVPHFGVATHSLGGCASCGSAPEGWTIWGEEVFASKRDADGRRTSESCMTDLARFPLLAPPPMHSASLRVAMCPTGQTVRSRLPFIPSGKQQTARFIPRCFDCIRDRYCGGCHKWWCESCYVGPLASSRGGHAGSHSGPDSAHVSKSCWECGMNCKECIDCTQRVCKRCGGGYCLIHNEGSDMVAGVQEEAGVIFGIFTERFPALVVAQGRGTLLLPS</sequence>